<name>V5NSF8_9VIRU</name>
<evidence type="ECO:0000313" key="1">
    <source>
        <dbReference type="EMBL" id="AHA91749.1"/>
    </source>
</evidence>
<reference evidence="1 2" key="1">
    <citation type="journal article" date="2013" name="Virol. J.">
        <title>Identification of a new genotype of Torque Teno mini virus.</title>
        <authorList>
            <person name="Farsani S.M."/>
            <person name="Jebbink M.F."/>
            <person name="Deijs M."/>
            <person name="Canuti M."/>
            <person name="van Dort K.A."/>
            <person name="Bakker M."/>
            <person name="Grady B.P."/>
            <person name="Prins M."/>
            <person name="van Hemert F.J."/>
            <person name="Kootstra N.A."/>
            <person name="van der Hoek L."/>
        </authorList>
    </citation>
    <scope>NUCLEOTIDE SEQUENCE [LARGE SCALE GENOMIC DNA]</scope>
    <source>
        <strain evidence="1">D11</strain>
    </source>
</reference>
<protein>
    <submittedName>
        <fullName evidence="1">Uncharacterized protein</fullName>
    </submittedName>
</protein>
<dbReference type="RefSeq" id="YP_010797214.1">
    <property type="nucleotide sequence ID" value="NC_076135.1"/>
</dbReference>
<dbReference type="Proteomes" id="UP000161474">
    <property type="component" value="Segment"/>
</dbReference>
<organism evidence="1 2">
    <name type="scientific">TTV-like mini virus</name>
    <dbReference type="NCBI Taxonomy" id="93678"/>
    <lineage>
        <taxon>Viruses</taxon>
        <taxon>Monodnaviria</taxon>
        <taxon>Shotokuvirae</taxon>
        <taxon>Commensaviricota</taxon>
        <taxon>Cardeaviricetes</taxon>
        <taxon>Sanitavirales</taxon>
        <taxon>Anelloviridae</taxon>
        <taxon>Betatorquevirus</taxon>
    </lineage>
</organism>
<sequence>MSMPFSTKKQRLQLCNLVTGIHDITCNCYNPLFHSAQIILKQLAPELKKEEKHQLKQCLTEETTTKEEEDVGFTTGDLEALFAENGDDTEDAAG</sequence>
<evidence type="ECO:0000313" key="2">
    <source>
        <dbReference type="Proteomes" id="UP000161474"/>
    </source>
</evidence>
<dbReference type="GeneID" id="80534926"/>
<proteinExistence type="predicted"/>
<accession>V5NSF8</accession>
<keyword evidence="2" id="KW-1185">Reference proteome</keyword>
<dbReference type="EMBL" id="KF764701">
    <property type="protein sequence ID" value="AHA91749.1"/>
    <property type="molecule type" value="Genomic_DNA"/>
</dbReference>
<dbReference type="KEGG" id="vg:80534926"/>
<gene>
    <name evidence="1" type="primary">ORF2</name>
</gene>